<dbReference type="EMBL" id="SLXI01000001">
    <property type="protein sequence ID" value="TCP13916.1"/>
    <property type="molecule type" value="Genomic_DNA"/>
</dbReference>
<dbReference type="AlphaFoldDB" id="A0A4R2N238"/>
<reference evidence="1 2" key="1">
    <citation type="submission" date="2019-03" db="EMBL/GenBank/DDBJ databases">
        <title>Genomic Encyclopedia of Type Strains, Phase IV (KMG-IV): sequencing the most valuable type-strain genomes for metagenomic binning, comparative biology and taxonomic classification.</title>
        <authorList>
            <person name="Goeker M."/>
        </authorList>
    </citation>
    <scope>NUCLEOTIDE SEQUENCE [LARGE SCALE GENOMIC DNA]</scope>
    <source>
        <strain evidence="1 2">DSM 28231</strain>
    </source>
</reference>
<gene>
    <name evidence="1" type="ORF">EV697_10132</name>
</gene>
<organism evidence="1 2">
    <name type="scientific">Bisgaardia hudsonensis</name>
    <dbReference type="NCBI Taxonomy" id="109472"/>
    <lineage>
        <taxon>Bacteria</taxon>
        <taxon>Pseudomonadati</taxon>
        <taxon>Pseudomonadota</taxon>
        <taxon>Gammaproteobacteria</taxon>
        <taxon>Pasteurellales</taxon>
        <taxon>Pasteurellaceae</taxon>
        <taxon>Bisgaardia</taxon>
    </lineage>
</organism>
<dbReference type="Proteomes" id="UP000294841">
    <property type="component" value="Unassembled WGS sequence"/>
</dbReference>
<name>A0A4R2N238_9PAST</name>
<proteinExistence type="predicted"/>
<dbReference type="RefSeq" id="WP_165906449.1">
    <property type="nucleotide sequence ID" value="NZ_CP016605.1"/>
</dbReference>
<protein>
    <submittedName>
        <fullName evidence="1">Uncharacterized protein</fullName>
    </submittedName>
</protein>
<accession>A0A4R2N238</accession>
<evidence type="ECO:0000313" key="2">
    <source>
        <dbReference type="Proteomes" id="UP000294841"/>
    </source>
</evidence>
<keyword evidence="2" id="KW-1185">Reference proteome</keyword>
<evidence type="ECO:0000313" key="1">
    <source>
        <dbReference type="EMBL" id="TCP13916.1"/>
    </source>
</evidence>
<comment type="caution">
    <text evidence="1">The sequence shown here is derived from an EMBL/GenBank/DDBJ whole genome shotgun (WGS) entry which is preliminary data.</text>
</comment>
<sequence length="51" mass="6464">MIRKRRTFLKQNKSPSNFRTKRTARIRRLKLQKRRIWERQSLQFVILDIHN</sequence>